<evidence type="ECO:0000313" key="3">
    <source>
        <dbReference type="EMBL" id="EZP82015.1"/>
    </source>
</evidence>
<dbReference type="Gene3D" id="2.130.10.10">
    <property type="entry name" value="YVTN repeat-like/Quinoprotein amine dehydrogenase"/>
    <property type="match status" value="1"/>
</dbReference>
<dbReference type="PANTHER" id="PTHR34512:SF30">
    <property type="entry name" value="OUTER MEMBRANE PROTEIN ASSEMBLY FACTOR BAMB"/>
    <property type="match status" value="1"/>
</dbReference>
<keyword evidence="1" id="KW-0732">Signal</keyword>
<feature type="signal peptide" evidence="1">
    <location>
        <begin position="1"/>
        <end position="20"/>
    </location>
</feature>
<dbReference type="PROSITE" id="PS51257">
    <property type="entry name" value="PROKAR_LIPOPROTEIN"/>
    <property type="match status" value="1"/>
</dbReference>
<dbReference type="SMART" id="SM00564">
    <property type="entry name" value="PQQ"/>
    <property type="match status" value="3"/>
</dbReference>
<proteinExistence type="predicted"/>
<dbReference type="PATRIC" id="fig|158500.4.peg.2076"/>
<dbReference type="PANTHER" id="PTHR34512">
    <property type="entry name" value="CELL SURFACE PROTEIN"/>
    <property type="match status" value="1"/>
</dbReference>
<feature type="domain" description="Pyrrolo-quinoline quinone repeat" evidence="2">
    <location>
        <begin position="185"/>
        <end position="409"/>
    </location>
</feature>
<dbReference type="InterPro" id="IPR015943">
    <property type="entry name" value="WD40/YVTN_repeat-like_dom_sf"/>
</dbReference>
<dbReference type="InterPro" id="IPR011047">
    <property type="entry name" value="Quinoprotein_ADH-like_sf"/>
</dbReference>
<dbReference type="InterPro" id="IPR002372">
    <property type="entry name" value="PQQ_rpt_dom"/>
</dbReference>
<dbReference type="EMBL" id="JFYZ01000010">
    <property type="protein sequence ID" value="EZP82015.1"/>
    <property type="molecule type" value="Genomic_DNA"/>
</dbReference>
<protein>
    <submittedName>
        <fullName evidence="3">Outer membrane biogenesis protein BamB</fullName>
    </submittedName>
</protein>
<sequence length="520" mass="54968">MKIVYWGAAIAAAAMVGACGGNDGNGNGGPPPLATLNVTMSAPTLNVSFAEGQTGHFEIGASYTGSSSGNVVADVKFSDRRFVLDGTPVAAGQGYTVKFATVDLPAGGKTSTEVTFRLCTDAACGTVYPGSTQTFTVNLDVPLQAWGTFQRNGAHTGYVPVNYKVADFVKAWEYAGQSIQGPAATADMVAITTVEPSTGGTWQYRGTVRGLNAADGAEKWNYDLGSQVYASGYLSGPAISDGLVHVTSMESSSGTNPQWVFDLATGAFKQQMHFASQWSTFNQPVASAGSVYMSAGYYGNVVYGFDALSGAKRWETFGSYGVWAGESPAVDDNYVYYYSGRALDVIDRGTGVLVRSVADSGYQQQSYDWFSAPVLGSGGKVFLYSANRAFYTASQLIALDLNTETTSWRSIARYTTAFAYAGDTIYAVRDDAHVLSAINAATGEVKWSTSIPTSDTFAGNVVATGSHVFVSTENETWAIDLKDAGHKIVWTAPTGGRLAITPGNLLLTAQRAKLTAYKLF</sequence>
<name>A0A031JYH5_9SPHN</name>
<dbReference type="STRING" id="158500.BES08_13930"/>
<organism evidence="3 4">
    <name type="scientific">Novosphingobium resinovorum</name>
    <dbReference type="NCBI Taxonomy" id="158500"/>
    <lineage>
        <taxon>Bacteria</taxon>
        <taxon>Pseudomonadati</taxon>
        <taxon>Pseudomonadota</taxon>
        <taxon>Alphaproteobacteria</taxon>
        <taxon>Sphingomonadales</taxon>
        <taxon>Sphingomonadaceae</taxon>
        <taxon>Novosphingobium</taxon>
    </lineage>
</organism>
<gene>
    <name evidence="3" type="ORF">BV97_02038</name>
</gene>
<evidence type="ECO:0000313" key="4">
    <source>
        <dbReference type="Proteomes" id="UP000024329"/>
    </source>
</evidence>
<evidence type="ECO:0000256" key="1">
    <source>
        <dbReference type="SAM" id="SignalP"/>
    </source>
</evidence>
<reference evidence="3 4" key="1">
    <citation type="submission" date="2014-03" db="EMBL/GenBank/DDBJ databases">
        <title>Whole genome sequence of Novosphingobium resinovorum KF1.</title>
        <authorList>
            <person name="Gan H.M."/>
            <person name="Gan H.Y."/>
            <person name="Chew T.H."/>
            <person name="Savka M.A."/>
        </authorList>
    </citation>
    <scope>NUCLEOTIDE SEQUENCE [LARGE SCALE GENOMIC DNA]</scope>
    <source>
        <strain evidence="3 4">KF1</strain>
    </source>
</reference>
<dbReference type="eggNOG" id="COG1520">
    <property type="taxonomic scope" value="Bacteria"/>
</dbReference>
<evidence type="ECO:0000259" key="2">
    <source>
        <dbReference type="Pfam" id="PF13360"/>
    </source>
</evidence>
<dbReference type="SUPFAM" id="SSF50998">
    <property type="entry name" value="Quinoprotein alcohol dehydrogenase-like"/>
    <property type="match status" value="1"/>
</dbReference>
<dbReference type="InterPro" id="IPR018391">
    <property type="entry name" value="PQQ_b-propeller_rpt"/>
</dbReference>
<feature type="chain" id="PRO_5001557055" evidence="1">
    <location>
        <begin position="21"/>
        <end position="520"/>
    </location>
</feature>
<dbReference type="Pfam" id="PF13360">
    <property type="entry name" value="PQQ_2"/>
    <property type="match status" value="1"/>
</dbReference>
<dbReference type="RefSeq" id="WP_036525590.1">
    <property type="nucleotide sequence ID" value="NZ_JFYZ01000010.1"/>
</dbReference>
<dbReference type="AlphaFoldDB" id="A0A031JYH5"/>
<accession>A0A031JYH5</accession>
<dbReference type="Proteomes" id="UP000024329">
    <property type="component" value="Unassembled WGS sequence"/>
</dbReference>
<comment type="caution">
    <text evidence="3">The sequence shown here is derived from an EMBL/GenBank/DDBJ whole genome shotgun (WGS) entry which is preliminary data.</text>
</comment>